<dbReference type="HOGENOM" id="CLU_3254057_0_0_3"/>
<sequence length="42" mass="4653">MEFRSSYAQLISYQGNGEMGKWGNGEMGKWGNGEISTKTPKP</sequence>
<reference evidence="2 3" key="1">
    <citation type="submission" date="2012-04" db="EMBL/GenBank/DDBJ databases">
        <authorList>
            <person name="Genoscope - CEA"/>
        </authorList>
    </citation>
    <scope>NUCLEOTIDE SEQUENCE [LARGE SCALE GENOMIC DNA]</scope>
    <source>
        <strain evidence="2 3">9443</strain>
    </source>
</reference>
<feature type="region of interest" description="Disordered" evidence="1">
    <location>
        <begin position="22"/>
        <end position="42"/>
    </location>
</feature>
<comment type="caution">
    <text evidence="2">The sequence shown here is derived from an EMBL/GenBank/DDBJ whole genome shotgun (WGS) entry which is preliminary data.</text>
</comment>
<name>I4G4R2_MICAE</name>
<accession>I4G4R2</accession>
<evidence type="ECO:0000313" key="3">
    <source>
        <dbReference type="Proteomes" id="UP000003480"/>
    </source>
</evidence>
<proteinExistence type="predicted"/>
<protein>
    <submittedName>
        <fullName evidence="2">Uncharacterized protein</fullName>
    </submittedName>
</protein>
<evidence type="ECO:0000313" key="2">
    <source>
        <dbReference type="EMBL" id="CCI02923.1"/>
    </source>
</evidence>
<evidence type="ECO:0000256" key="1">
    <source>
        <dbReference type="SAM" id="MobiDB-lite"/>
    </source>
</evidence>
<organism evidence="2 3">
    <name type="scientific">Microcystis aeruginosa PCC 9443</name>
    <dbReference type="NCBI Taxonomy" id="1160281"/>
    <lineage>
        <taxon>Bacteria</taxon>
        <taxon>Bacillati</taxon>
        <taxon>Cyanobacteriota</taxon>
        <taxon>Cyanophyceae</taxon>
        <taxon>Oscillatoriophycideae</taxon>
        <taxon>Chroococcales</taxon>
        <taxon>Microcystaceae</taxon>
        <taxon>Microcystis</taxon>
    </lineage>
</organism>
<gene>
    <name evidence="2" type="ORF">MICAC_3950002</name>
</gene>
<feature type="compositionally biased region" description="Gly residues" evidence="1">
    <location>
        <begin position="22"/>
        <end position="31"/>
    </location>
</feature>
<dbReference type="EMBL" id="CAIJ01000329">
    <property type="protein sequence ID" value="CCI02923.1"/>
    <property type="molecule type" value="Genomic_DNA"/>
</dbReference>
<dbReference type="AlphaFoldDB" id="I4G4R2"/>
<dbReference type="Proteomes" id="UP000003480">
    <property type="component" value="Unassembled WGS sequence"/>
</dbReference>